<feature type="signal peptide" evidence="1">
    <location>
        <begin position="1"/>
        <end position="27"/>
    </location>
</feature>
<dbReference type="EMBL" id="MTHD01000001">
    <property type="protein sequence ID" value="OMG56584.1"/>
    <property type="molecule type" value="Genomic_DNA"/>
</dbReference>
<feature type="domain" description="SPOR" evidence="2">
    <location>
        <begin position="193"/>
        <end position="271"/>
    </location>
</feature>
<dbReference type="Gene3D" id="1.25.40.10">
    <property type="entry name" value="Tetratricopeptide repeat domain"/>
    <property type="match status" value="1"/>
</dbReference>
<dbReference type="AlphaFoldDB" id="A0A1R1ID14"/>
<evidence type="ECO:0000259" key="2">
    <source>
        <dbReference type="PROSITE" id="PS51724"/>
    </source>
</evidence>
<dbReference type="PROSITE" id="PS51724">
    <property type="entry name" value="SPOR"/>
    <property type="match status" value="1"/>
</dbReference>
<dbReference type="InterPro" id="IPR011990">
    <property type="entry name" value="TPR-like_helical_dom_sf"/>
</dbReference>
<dbReference type="PANTHER" id="PTHR44444">
    <property type="entry name" value="PROTEIN SEL-1 HOMOLOG 3"/>
    <property type="match status" value="1"/>
</dbReference>
<dbReference type="InterPro" id="IPR006597">
    <property type="entry name" value="Sel1-like"/>
</dbReference>
<dbReference type="InterPro" id="IPR007730">
    <property type="entry name" value="SPOR-like_dom"/>
</dbReference>
<keyword evidence="1" id="KW-0732">Signal</keyword>
<dbReference type="GO" id="GO:0042834">
    <property type="term" value="F:peptidoglycan binding"/>
    <property type="evidence" value="ECO:0007669"/>
    <property type="project" value="InterPro"/>
</dbReference>
<evidence type="ECO:0000313" key="4">
    <source>
        <dbReference type="Proteomes" id="UP000187526"/>
    </source>
</evidence>
<dbReference type="Pfam" id="PF08238">
    <property type="entry name" value="Sel1"/>
    <property type="match status" value="3"/>
</dbReference>
<dbReference type="STRING" id="418702.BJN45_02920"/>
<keyword evidence="4" id="KW-1185">Reference proteome</keyword>
<gene>
    <name evidence="3" type="ORF">BJN45_02920</name>
</gene>
<proteinExistence type="predicted"/>
<feature type="chain" id="PRO_5012232586" description="SPOR domain-containing protein" evidence="1">
    <location>
        <begin position="28"/>
        <end position="290"/>
    </location>
</feature>
<reference evidence="3 4" key="1">
    <citation type="submission" date="2016-10" db="EMBL/GenBank/DDBJ databases">
        <title>Alkaliphiles isolated from bioreactors.</title>
        <authorList>
            <person name="Salah Z."/>
            <person name="Rout S.P."/>
            <person name="Humphreys P.N."/>
        </authorList>
    </citation>
    <scope>NUCLEOTIDE SEQUENCE [LARGE SCALE GENOMIC DNA]</scope>
    <source>
        <strain evidence="3 4">ZS02</strain>
    </source>
</reference>
<dbReference type="InterPro" id="IPR036680">
    <property type="entry name" value="SPOR-like_sf"/>
</dbReference>
<dbReference type="SMART" id="SM00671">
    <property type="entry name" value="SEL1"/>
    <property type="match status" value="3"/>
</dbReference>
<dbReference type="Proteomes" id="UP000187526">
    <property type="component" value="Unassembled WGS sequence"/>
</dbReference>
<comment type="caution">
    <text evidence="3">The sequence shown here is derived from an EMBL/GenBank/DDBJ whole genome shotgun (WGS) entry which is preliminary data.</text>
</comment>
<organism evidence="3 4">
    <name type="scientific">Azonexus hydrophilus</name>
    <dbReference type="NCBI Taxonomy" id="418702"/>
    <lineage>
        <taxon>Bacteria</taxon>
        <taxon>Pseudomonadati</taxon>
        <taxon>Pseudomonadota</taxon>
        <taxon>Betaproteobacteria</taxon>
        <taxon>Rhodocyclales</taxon>
        <taxon>Azonexaceae</taxon>
        <taxon>Azonexus</taxon>
    </lineage>
</organism>
<dbReference type="Gene3D" id="3.30.70.1070">
    <property type="entry name" value="Sporulation related repeat"/>
    <property type="match status" value="1"/>
</dbReference>
<evidence type="ECO:0000256" key="1">
    <source>
        <dbReference type="SAM" id="SignalP"/>
    </source>
</evidence>
<dbReference type="Pfam" id="PF05036">
    <property type="entry name" value="SPOR"/>
    <property type="match status" value="1"/>
</dbReference>
<sequence length="290" mass="31243">MAQQETFMKKFCAGLALLVLLPCWALAQGLAMPDDGGAPRLGVVQDPGGDFEMALRYFAGEGVPRDNARGLTYLRQAAEGGHAEAQFNLGNYHNMFAADYAEAARWWRMAGQQDHPEALFNLAEMLAAGLVPAQAGESAADYYRQAAALGFAAPAEASAAPVPTETVTPAAPKPPPVADNVSTAVKPKSAWLDSPDDSATIQIFASSSLAEARAVAGRHPYKRPLALLEFERDGRTWHVLLYGQFADVAAARRAMVELPAVLRAGKPWSRRMGDVRAQTRMTIQPLPEKR</sequence>
<dbReference type="SUPFAM" id="SSF81901">
    <property type="entry name" value="HCP-like"/>
    <property type="match status" value="1"/>
</dbReference>
<accession>A0A1R1ID14</accession>
<protein>
    <recommendedName>
        <fullName evidence="2">SPOR domain-containing protein</fullName>
    </recommendedName>
</protein>
<dbReference type="PANTHER" id="PTHR44444:SF6">
    <property type="entry name" value="LAMININ G DOMAIN-CONTAINING PROTEIN"/>
    <property type="match status" value="1"/>
</dbReference>
<name>A0A1R1ID14_9RHOO</name>
<dbReference type="InterPro" id="IPR042756">
    <property type="entry name" value="Sel-1L3"/>
</dbReference>
<evidence type="ECO:0000313" key="3">
    <source>
        <dbReference type="EMBL" id="OMG56584.1"/>
    </source>
</evidence>